<sequence>MNRNTFKTIVLVFGLTVFMSIDTNAQSQNKQQKSPPSTSELLKQMDSDEDGQLSEKEVKGPLKDSFDTIDKNEDGYLSEEELDNAPKPKRKSK</sequence>
<feature type="domain" description="EF-hand" evidence="3">
    <location>
        <begin position="57"/>
        <end position="92"/>
    </location>
</feature>
<keyword evidence="2" id="KW-0732">Signal</keyword>
<evidence type="ECO:0000259" key="3">
    <source>
        <dbReference type="PROSITE" id="PS50222"/>
    </source>
</evidence>
<accession>A0A917GW23</accession>
<feature type="region of interest" description="Disordered" evidence="1">
    <location>
        <begin position="25"/>
        <end position="93"/>
    </location>
</feature>
<feature type="compositionally biased region" description="Low complexity" evidence="1">
    <location>
        <begin position="25"/>
        <end position="39"/>
    </location>
</feature>
<organism evidence="4 5">
    <name type="scientific">Bizionia arctica</name>
    <dbReference type="NCBI Taxonomy" id="1495645"/>
    <lineage>
        <taxon>Bacteria</taxon>
        <taxon>Pseudomonadati</taxon>
        <taxon>Bacteroidota</taxon>
        <taxon>Flavobacteriia</taxon>
        <taxon>Flavobacteriales</taxon>
        <taxon>Flavobacteriaceae</taxon>
        <taxon>Bizionia</taxon>
    </lineage>
</organism>
<evidence type="ECO:0000256" key="2">
    <source>
        <dbReference type="SAM" id="SignalP"/>
    </source>
</evidence>
<dbReference type="Gene3D" id="1.10.238.10">
    <property type="entry name" value="EF-hand"/>
    <property type="match status" value="1"/>
</dbReference>
<evidence type="ECO:0000313" key="5">
    <source>
        <dbReference type="Proteomes" id="UP000625976"/>
    </source>
</evidence>
<dbReference type="GO" id="GO:0005509">
    <property type="term" value="F:calcium ion binding"/>
    <property type="evidence" value="ECO:0007669"/>
    <property type="project" value="InterPro"/>
</dbReference>
<gene>
    <name evidence="4" type="ORF">GCM10010976_32310</name>
</gene>
<evidence type="ECO:0000256" key="1">
    <source>
        <dbReference type="SAM" id="MobiDB-lite"/>
    </source>
</evidence>
<reference evidence="4" key="2">
    <citation type="submission" date="2020-09" db="EMBL/GenBank/DDBJ databases">
        <authorList>
            <person name="Sun Q."/>
            <person name="Zhou Y."/>
        </authorList>
    </citation>
    <scope>NUCLEOTIDE SEQUENCE</scope>
    <source>
        <strain evidence="4">CGMCC 1.12751</strain>
    </source>
</reference>
<dbReference type="EMBL" id="BMFQ01000004">
    <property type="protein sequence ID" value="GGG59089.1"/>
    <property type="molecule type" value="Genomic_DNA"/>
</dbReference>
<dbReference type="InterPro" id="IPR011992">
    <property type="entry name" value="EF-hand-dom_pair"/>
</dbReference>
<dbReference type="RefSeq" id="WP_188466768.1">
    <property type="nucleotide sequence ID" value="NZ_BMFQ01000004.1"/>
</dbReference>
<reference evidence="4" key="1">
    <citation type="journal article" date="2014" name="Int. J. Syst. Evol. Microbiol.">
        <title>Complete genome sequence of Corynebacterium casei LMG S-19264T (=DSM 44701T), isolated from a smear-ripened cheese.</title>
        <authorList>
            <consortium name="US DOE Joint Genome Institute (JGI-PGF)"/>
            <person name="Walter F."/>
            <person name="Albersmeier A."/>
            <person name="Kalinowski J."/>
            <person name="Ruckert C."/>
        </authorList>
    </citation>
    <scope>NUCLEOTIDE SEQUENCE</scope>
    <source>
        <strain evidence="4">CGMCC 1.12751</strain>
    </source>
</reference>
<keyword evidence="5" id="KW-1185">Reference proteome</keyword>
<comment type="caution">
    <text evidence="4">The sequence shown here is derived from an EMBL/GenBank/DDBJ whole genome shotgun (WGS) entry which is preliminary data.</text>
</comment>
<name>A0A917GW23_9FLAO</name>
<dbReference type="PROSITE" id="PS00018">
    <property type="entry name" value="EF_HAND_1"/>
    <property type="match status" value="1"/>
</dbReference>
<dbReference type="InterPro" id="IPR018247">
    <property type="entry name" value="EF_Hand_1_Ca_BS"/>
</dbReference>
<protein>
    <recommendedName>
        <fullName evidence="3">EF-hand domain-containing protein</fullName>
    </recommendedName>
</protein>
<dbReference type="PROSITE" id="PS50222">
    <property type="entry name" value="EF_HAND_2"/>
    <property type="match status" value="1"/>
</dbReference>
<dbReference type="Pfam" id="PF13202">
    <property type="entry name" value="EF-hand_5"/>
    <property type="match status" value="2"/>
</dbReference>
<feature type="compositionally biased region" description="Basic and acidic residues" evidence="1">
    <location>
        <begin position="53"/>
        <end position="74"/>
    </location>
</feature>
<proteinExistence type="predicted"/>
<evidence type="ECO:0000313" key="4">
    <source>
        <dbReference type="EMBL" id="GGG59089.1"/>
    </source>
</evidence>
<feature type="chain" id="PRO_5037080802" description="EF-hand domain-containing protein" evidence="2">
    <location>
        <begin position="26"/>
        <end position="93"/>
    </location>
</feature>
<dbReference type="SUPFAM" id="SSF47473">
    <property type="entry name" value="EF-hand"/>
    <property type="match status" value="1"/>
</dbReference>
<dbReference type="InterPro" id="IPR002048">
    <property type="entry name" value="EF_hand_dom"/>
</dbReference>
<feature type="signal peptide" evidence="2">
    <location>
        <begin position="1"/>
        <end position="25"/>
    </location>
</feature>
<dbReference type="Proteomes" id="UP000625976">
    <property type="component" value="Unassembled WGS sequence"/>
</dbReference>
<dbReference type="AlphaFoldDB" id="A0A917GW23"/>